<comment type="similarity">
    <text evidence="1">Belongs to the universal stress protein A family.</text>
</comment>
<dbReference type="OrthoDB" id="5564966at2"/>
<dbReference type="Pfam" id="PF00582">
    <property type="entry name" value="Usp"/>
    <property type="match status" value="2"/>
</dbReference>
<feature type="domain" description="UspA" evidence="2">
    <location>
        <begin position="145"/>
        <end position="286"/>
    </location>
</feature>
<dbReference type="PANTHER" id="PTHR46268:SF6">
    <property type="entry name" value="UNIVERSAL STRESS PROTEIN UP12"/>
    <property type="match status" value="1"/>
</dbReference>
<dbReference type="PRINTS" id="PR01438">
    <property type="entry name" value="UNVRSLSTRESS"/>
</dbReference>
<proteinExistence type="inferred from homology"/>
<dbReference type="InterPro" id="IPR006016">
    <property type="entry name" value="UspA"/>
</dbReference>
<dbReference type="EMBL" id="FNFV01000004">
    <property type="protein sequence ID" value="SDK70854.1"/>
    <property type="molecule type" value="Genomic_DNA"/>
</dbReference>
<dbReference type="RefSeq" id="WP_092500367.1">
    <property type="nucleotide sequence ID" value="NZ_FNFV01000004.1"/>
</dbReference>
<reference evidence="4" key="1">
    <citation type="submission" date="2016-10" db="EMBL/GenBank/DDBJ databases">
        <authorList>
            <person name="Varghese N."/>
            <person name="Submissions S."/>
        </authorList>
    </citation>
    <scope>NUCLEOTIDE SEQUENCE [LARGE SCALE GENOMIC DNA]</scope>
    <source>
        <strain evidence="4">CGMCC 1.10789</strain>
    </source>
</reference>
<dbReference type="Gene3D" id="3.40.50.620">
    <property type="entry name" value="HUPs"/>
    <property type="match status" value="2"/>
</dbReference>
<gene>
    <name evidence="3" type="ORF">SAMN05216257_104142</name>
</gene>
<evidence type="ECO:0000259" key="2">
    <source>
        <dbReference type="Pfam" id="PF00582"/>
    </source>
</evidence>
<keyword evidence="4" id="KW-1185">Reference proteome</keyword>
<dbReference type="InterPro" id="IPR014729">
    <property type="entry name" value="Rossmann-like_a/b/a_fold"/>
</dbReference>
<dbReference type="CDD" id="cd00293">
    <property type="entry name" value="USP-like"/>
    <property type="match status" value="2"/>
</dbReference>
<dbReference type="InterPro" id="IPR006015">
    <property type="entry name" value="Universal_stress_UspA"/>
</dbReference>
<dbReference type="Proteomes" id="UP000199328">
    <property type="component" value="Unassembled WGS sequence"/>
</dbReference>
<organism evidence="3 4">
    <name type="scientific">Meinhardsimonia xiamenensis</name>
    <dbReference type="NCBI Taxonomy" id="990712"/>
    <lineage>
        <taxon>Bacteria</taxon>
        <taxon>Pseudomonadati</taxon>
        <taxon>Pseudomonadota</taxon>
        <taxon>Alphaproteobacteria</taxon>
        <taxon>Rhodobacterales</taxon>
        <taxon>Paracoccaceae</taxon>
        <taxon>Meinhardsimonia</taxon>
    </lineage>
</organism>
<feature type="domain" description="UspA" evidence="2">
    <location>
        <begin position="5"/>
        <end position="136"/>
    </location>
</feature>
<dbReference type="SUPFAM" id="SSF52402">
    <property type="entry name" value="Adenine nucleotide alpha hydrolases-like"/>
    <property type="match status" value="2"/>
</dbReference>
<evidence type="ECO:0000256" key="1">
    <source>
        <dbReference type="ARBA" id="ARBA00008791"/>
    </source>
</evidence>
<sequence length="286" mass="30822">MPGDQRIIVAHDLTGRSTDALQRGARLARTLGARLVIVHAVDDGLPARLSETVSSLARDELERLAAPLRAELGEGRVDALLLHGSPWRMVVEAANAPDCRLLVIGPHRWRGLGELFAGSFAERILRAAQRDVLLARLPAVDDHGRVLVGIDFSPASRRALLSAAELAPGAEIILVSAYHVLFRGIIARGHDPGEDPALEAEKRRLEREIGSQMDDFLADMPERLRGARRIIAEGGPAALLSCLAEYEEADLIAVGAHARGRLAELLLGSTARDLADFAPCDLLVAR</sequence>
<dbReference type="STRING" id="990712.SAMN05216257_104142"/>
<dbReference type="AlphaFoldDB" id="A0A1G9E423"/>
<name>A0A1G9E423_9RHOB</name>
<dbReference type="PANTHER" id="PTHR46268">
    <property type="entry name" value="STRESS RESPONSE PROTEIN NHAX"/>
    <property type="match status" value="1"/>
</dbReference>
<evidence type="ECO:0000313" key="4">
    <source>
        <dbReference type="Proteomes" id="UP000199328"/>
    </source>
</evidence>
<evidence type="ECO:0000313" key="3">
    <source>
        <dbReference type="EMBL" id="SDK70854.1"/>
    </source>
</evidence>
<accession>A0A1G9E423</accession>
<protein>
    <submittedName>
        <fullName evidence="3">Nucleotide-binding universal stress protein, UspA family</fullName>
    </submittedName>
</protein>